<proteinExistence type="inferred from homology"/>
<evidence type="ECO:0000256" key="1">
    <source>
        <dbReference type="ARBA" id="ARBA00010641"/>
    </source>
</evidence>
<dbReference type="PANTHER" id="PTHR43133">
    <property type="entry name" value="RNA POLYMERASE ECF-TYPE SIGMA FACTO"/>
    <property type="match status" value="1"/>
</dbReference>
<dbReference type="InterPro" id="IPR007627">
    <property type="entry name" value="RNA_pol_sigma70_r2"/>
</dbReference>
<sequence>MAPDTGRPESATGDPSGIVAEDVDSCSCAADDGAQPLAVSACCRCATSKHPLSSPSSGGPIICAVSESAQANGGPAATDGFPWRPSASAGPVTAVAGPGASLASGSPAPGPAVEASSTEEPDLCAAVLQAQRGDERAFRLIYRTIQPGLLRYLRVLVGDDADDVASEAWLHIARDLATFRGDFDAFRGWTATIARHRALDHLRRRTRRRSESMPVEMMLTEVAAPDDTAGGALESISTEAALRLIAALPLDQAEAVLLRVVLGLDAKTAGRVLGKRAGAVRVAAHRGLRRLAEQLGERGITEAAPPEAGEHGRRHGTRR</sequence>
<evidence type="ECO:0000256" key="3">
    <source>
        <dbReference type="ARBA" id="ARBA00023082"/>
    </source>
</evidence>
<dbReference type="GO" id="GO:0016987">
    <property type="term" value="F:sigma factor activity"/>
    <property type="evidence" value="ECO:0007669"/>
    <property type="project" value="UniProtKB-KW"/>
</dbReference>
<dbReference type="GO" id="GO:0006352">
    <property type="term" value="P:DNA-templated transcription initiation"/>
    <property type="evidence" value="ECO:0007669"/>
    <property type="project" value="InterPro"/>
</dbReference>
<evidence type="ECO:0000313" key="8">
    <source>
        <dbReference type="EMBL" id="SNQ47993.1"/>
    </source>
</evidence>
<feature type="domain" description="RNA polymerase sigma factor 70 region 4 type 2" evidence="7">
    <location>
        <begin position="239"/>
        <end position="291"/>
    </location>
</feature>
<feature type="region of interest" description="Disordered" evidence="5">
    <location>
        <begin position="295"/>
        <end position="319"/>
    </location>
</feature>
<reference evidence="8 9" key="1">
    <citation type="submission" date="2017-06" db="EMBL/GenBank/DDBJ databases">
        <authorList>
            <person name="Kim H.J."/>
            <person name="Triplett B.A."/>
        </authorList>
    </citation>
    <scope>NUCLEOTIDE SEQUENCE [LARGE SCALE GENOMIC DNA]</scope>
    <source>
        <strain evidence="8">FRACA_ARgP5</strain>
    </source>
</reference>
<keyword evidence="2" id="KW-0805">Transcription regulation</keyword>
<dbReference type="Gene3D" id="1.10.10.10">
    <property type="entry name" value="Winged helix-like DNA-binding domain superfamily/Winged helix DNA-binding domain"/>
    <property type="match status" value="1"/>
</dbReference>
<evidence type="ECO:0000256" key="5">
    <source>
        <dbReference type="SAM" id="MobiDB-lite"/>
    </source>
</evidence>
<dbReference type="InterPro" id="IPR013324">
    <property type="entry name" value="RNA_pol_sigma_r3/r4-like"/>
</dbReference>
<feature type="region of interest" description="Disordered" evidence="5">
    <location>
        <begin position="74"/>
        <end position="117"/>
    </location>
</feature>
<evidence type="ECO:0000259" key="7">
    <source>
        <dbReference type="Pfam" id="PF08281"/>
    </source>
</evidence>
<evidence type="ECO:0000259" key="6">
    <source>
        <dbReference type="Pfam" id="PF04542"/>
    </source>
</evidence>
<dbReference type="EMBL" id="FZMO01000128">
    <property type="protein sequence ID" value="SNQ47993.1"/>
    <property type="molecule type" value="Genomic_DNA"/>
</dbReference>
<evidence type="ECO:0000313" key="9">
    <source>
        <dbReference type="Proteomes" id="UP000234331"/>
    </source>
</evidence>
<dbReference type="InterPro" id="IPR013325">
    <property type="entry name" value="RNA_pol_sigma_r2"/>
</dbReference>
<organism evidence="8 9">
    <name type="scientific">Frankia canadensis</name>
    <dbReference type="NCBI Taxonomy" id="1836972"/>
    <lineage>
        <taxon>Bacteria</taxon>
        <taxon>Bacillati</taxon>
        <taxon>Actinomycetota</taxon>
        <taxon>Actinomycetes</taxon>
        <taxon>Frankiales</taxon>
        <taxon>Frankiaceae</taxon>
        <taxon>Frankia</taxon>
    </lineage>
</organism>
<dbReference type="Pfam" id="PF04542">
    <property type="entry name" value="Sigma70_r2"/>
    <property type="match status" value="1"/>
</dbReference>
<dbReference type="Proteomes" id="UP000234331">
    <property type="component" value="Unassembled WGS sequence"/>
</dbReference>
<feature type="compositionally biased region" description="Low complexity" evidence="5">
    <location>
        <begin position="85"/>
        <end position="101"/>
    </location>
</feature>
<dbReference type="SUPFAM" id="SSF88946">
    <property type="entry name" value="Sigma2 domain of RNA polymerase sigma factors"/>
    <property type="match status" value="1"/>
</dbReference>
<dbReference type="AlphaFoldDB" id="A0A2I2KQP7"/>
<comment type="similarity">
    <text evidence="1">Belongs to the sigma-70 factor family. ECF subfamily.</text>
</comment>
<dbReference type="InterPro" id="IPR014284">
    <property type="entry name" value="RNA_pol_sigma-70_dom"/>
</dbReference>
<name>A0A2I2KQP7_9ACTN</name>
<evidence type="ECO:0000256" key="4">
    <source>
        <dbReference type="ARBA" id="ARBA00023163"/>
    </source>
</evidence>
<dbReference type="GO" id="GO:0003677">
    <property type="term" value="F:DNA binding"/>
    <property type="evidence" value="ECO:0007669"/>
    <property type="project" value="InterPro"/>
</dbReference>
<evidence type="ECO:0000256" key="2">
    <source>
        <dbReference type="ARBA" id="ARBA00023015"/>
    </source>
</evidence>
<dbReference type="Gene3D" id="1.10.1740.10">
    <property type="match status" value="1"/>
</dbReference>
<feature type="domain" description="RNA polymerase sigma-70 region 2" evidence="6">
    <location>
        <begin position="142"/>
        <end position="208"/>
    </location>
</feature>
<keyword evidence="3" id="KW-0731">Sigma factor</keyword>
<keyword evidence="9" id="KW-1185">Reference proteome</keyword>
<protein>
    <submittedName>
        <fullName evidence="8">RNA polymerase, sigma-24 subunit, ECF subfamily (Modular protein)</fullName>
    </submittedName>
</protein>
<dbReference type="PANTHER" id="PTHR43133:SF66">
    <property type="entry name" value="ECF RNA POLYMERASE SIGMA FACTOR SIGK"/>
    <property type="match status" value="1"/>
</dbReference>
<dbReference type="Pfam" id="PF08281">
    <property type="entry name" value="Sigma70_r4_2"/>
    <property type="match status" value="1"/>
</dbReference>
<dbReference type="InterPro" id="IPR039425">
    <property type="entry name" value="RNA_pol_sigma-70-like"/>
</dbReference>
<keyword evidence="4" id="KW-0804">Transcription</keyword>
<dbReference type="InterPro" id="IPR036388">
    <property type="entry name" value="WH-like_DNA-bd_sf"/>
</dbReference>
<dbReference type="SUPFAM" id="SSF88659">
    <property type="entry name" value="Sigma3 and sigma4 domains of RNA polymerase sigma factors"/>
    <property type="match status" value="1"/>
</dbReference>
<dbReference type="InterPro" id="IPR013249">
    <property type="entry name" value="RNA_pol_sigma70_r4_t2"/>
</dbReference>
<dbReference type="NCBIfam" id="TIGR02937">
    <property type="entry name" value="sigma70-ECF"/>
    <property type="match status" value="1"/>
</dbReference>
<gene>
    <name evidence="8" type="ORF">FRACA_2130003</name>
</gene>
<accession>A0A2I2KQP7</accession>